<dbReference type="NCBIfam" id="TIGR00633">
    <property type="entry name" value="xth"/>
    <property type="match status" value="1"/>
</dbReference>
<feature type="site" description="Interaction with DNA substrate" evidence="7">
    <location>
        <position position="250"/>
    </location>
</feature>
<dbReference type="NCBIfam" id="TIGR00195">
    <property type="entry name" value="exoDNase_III"/>
    <property type="match status" value="1"/>
</dbReference>
<dbReference type="GO" id="GO:0046872">
    <property type="term" value="F:metal ion binding"/>
    <property type="evidence" value="ECO:0007669"/>
    <property type="project" value="UniProtKB-KW"/>
</dbReference>
<comment type="caution">
    <text evidence="9">The sequence shown here is derived from an EMBL/GenBank/DDBJ whole genome shotgun (WGS) entry which is preliminary data.</text>
</comment>
<evidence type="ECO:0000256" key="4">
    <source>
        <dbReference type="ARBA" id="ARBA00022842"/>
    </source>
</evidence>
<organism evidence="9 10">
    <name type="scientific">Paenalcaligenes hominis</name>
    <dbReference type="NCBI Taxonomy" id="643674"/>
    <lineage>
        <taxon>Bacteria</taxon>
        <taxon>Pseudomonadati</taxon>
        <taxon>Pseudomonadota</taxon>
        <taxon>Betaproteobacteria</taxon>
        <taxon>Burkholderiales</taxon>
        <taxon>Alcaligenaceae</taxon>
        <taxon>Paenalcaligenes</taxon>
    </lineage>
</organism>
<dbReference type="RefSeq" id="WP_276830136.1">
    <property type="nucleotide sequence ID" value="NZ_DYTQ01000037.1"/>
</dbReference>
<comment type="cofactor">
    <cofactor evidence="6">
        <name>Mg(2+)</name>
        <dbReference type="ChEBI" id="CHEBI:18420"/>
    </cofactor>
    <cofactor evidence="6">
        <name>Mn(2+)</name>
        <dbReference type="ChEBI" id="CHEBI:29035"/>
    </cofactor>
    <text evidence="6">Probably binds two magnesium or manganese ions per subunit.</text>
</comment>
<feature type="binding site" evidence="6">
    <location>
        <position position="151"/>
    </location>
    <ligand>
        <name>Mg(2+)</name>
        <dbReference type="ChEBI" id="CHEBI:18420"/>
        <label>1</label>
    </ligand>
</feature>
<evidence type="ECO:0000259" key="8">
    <source>
        <dbReference type="Pfam" id="PF03372"/>
    </source>
</evidence>
<accession>A0A9D3AAS5</accession>
<comment type="similarity">
    <text evidence="1">Belongs to the DNA repair enzymes AP/ExoA family.</text>
</comment>
<dbReference type="InterPro" id="IPR004808">
    <property type="entry name" value="AP_endonuc_1"/>
</dbReference>
<dbReference type="InterPro" id="IPR037493">
    <property type="entry name" value="ExoIII-like"/>
</dbReference>
<evidence type="ECO:0000256" key="7">
    <source>
        <dbReference type="PIRSR" id="PIRSR604808-3"/>
    </source>
</evidence>
<dbReference type="PROSITE" id="PS51435">
    <property type="entry name" value="AP_NUCLEASE_F1_4"/>
    <property type="match status" value="1"/>
</dbReference>
<evidence type="ECO:0000256" key="2">
    <source>
        <dbReference type="ARBA" id="ARBA00022723"/>
    </source>
</evidence>
<feature type="active site" description="Proton acceptor" evidence="5">
    <location>
        <position position="250"/>
    </location>
</feature>
<reference evidence="9" key="2">
    <citation type="submission" date="2021-09" db="EMBL/GenBank/DDBJ databases">
        <authorList>
            <person name="Gilroy R."/>
        </authorList>
    </citation>
    <scope>NUCLEOTIDE SEQUENCE</scope>
    <source>
        <strain evidence="9">CHK175-13533</strain>
    </source>
</reference>
<dbReference type="GO" id="GO:0008311">
    <property type="term" value="F:double-stranded DNA 3'-5' DNA exonuclease activity"/>
    <property type="evidence" value="ECO:0007669"/>
    <property type="project" value="UniProtKB-EC"/>
</dbReference>
<protein>
    <submittedName>
        <fullName evidence="9">Exodeoxyribonuclease III</fullName>
        <ecNumber evidence="9">3.1.11.2</ecNumber>
    </submittedName>
</protein>
<keyword evidence="4 6" id="KW-0460">Magnesium</keyword>
<evidence type="ECO:0000313" key="9">
    <source>
        <dbReference type="EMBL" id="HJH23449.1"/>
    </source>
</evidence>
<dbReference type="Proteomes" id="UP000700248">
    <property type="component" value="Unassembled WGS sequence"/>
</dbReference>
<feature type="binding site" evidence="6">
    <location>
        <position position="7"/>
    </location>
    <ligand>
        <name>Mg(2+)</name>
        <dbReference type="ChEBI" id="CHEBI:18420"/>
        <label>1</label>
    </ligand>
</feature>
<dbReference type="AlphaFoldDB" id="A0A9D3AAS5"/>
<dbReference type="InterPro" id="IPR036691">
    <property type="entry name" value="Endo/exonu/phosph_ase_sf"/>
</dbReference>
<feature type="binding site" evidence="6">
    <location>
        <position position="249"/>
    </location>
    <ligand>
        <name>Mg(2+)</name>
        <dbReference type="ChEBI" id="CHEBI:18420"/>
        <label>1</label>
    </ligand>
</feature>
<keyword evidence="6" id="KW-0464">Manganese</keyword>
<name>A0A9D3AAS5_9BURK</name>
<dbReference type="InterPro" id="IPR005135">
    <property type="entry name" value="Endo/exonuclease/phosphatase"/>
</dbReference>
<dbReference type="PANTHER" id="PTHR43250">
    <property type="entry name" value="EXODEOXYRIBONUCLEASE III"/>
    <property type="match status" value="1"/>
</dbReference>
<feature type="site" description="Important for catalytic activity" evidence="7">
    <location>
        <position position="220"/>
    </location>
</feature>
<keyword evidence="3 9" id="KW-0378">Hydrolase</keyword>
<feature type="active site" description="Proton donor/acceptor" evidence="5">
    <location>
        <position position="149"/>
    </location>
</feature>
<feature type="active site" evidence="5">
    <location>
        <position position="108"/>
    </location>
</feature>
<proteinExistence type="inferred from homology"/>
<dbReference type="CDD" id="cd09086">
    <property type="entry name" value="ExoIII-like_AP-endo"/>
    <property type="match status" value="1"/>
</dbReference>
<keyword evidence="2 6" id="KW-0479">Metal-binding</keyword>
<evidence type="ECO:0000256" key="5">
    <source>
        <dbReference type="PIRSR" id="PIRSR604808-1"/>
    </source>
</evidence>
<sequence length="259" mass="29679">MKFATWNVNSLRVRLPQVLDWLETHPVDVLCLQELKLPQDKFPLDAFKELGYQAQWAGQPTYNGVALISKTEGTEVQRNIPGFEDHQQRLIAATYPSSAGPIRVISAYCPNGQDLDSDKYIYKLNWFAALHDWLQEQLEQYPLLAILGDYNVAPTDLDVHDPKKWEGKVHVSAPERAAWQKLIDLGLHDAYRLFDQDSPGFSWWDYRRGAFRRDAGLRIDHALVSNALKPHSQACYVDKDPRSNEQPSDHTPVVVQFNL</sequence>
<feature type="site" description="Transition state stabilizer" evidence="7">
    <location>
        <position position="151"/>
    </location>
</feature>
<evidence type="ECO:0000256" key="6">
    <source>
        <dbReference type="PIRSR" id="PIRSR604808-2"/>
    </source>
</evidence>
<evidence type="ECO:0000256" key="1">
    <source>
        <dbReference type="ARBA" id="ARBA00007092"/>
    </source>
</evidence>
<dbReference type="Gene3D" id="3.60.10.10">
    <property type="entry name" value="Endonuclease/exonuclease/phosphatase"/>
    <property type="match status" value="1"/>
</dbReference>
<feature type="binding site" evidence="6">
    <location>
        <position position="149"/>
    </location>
    <ligand>
        <name>Mg(2+)</name>
        <dbReference type="ChEBI" id="CHEBI:18420"/>
        <label>1</label>
    </ligand>
</feature>
<evidence type="ECO:0000313" key="10">
    <source>
        <dbReference type="Proteomes" id="UP000700248"/>
    </source>
</evidence>
<evidence type="ECO:0000256" key="3">
    <source>
        <dbReference type="ARBA" id="ARBA00022801"/>
    </source>
</evidence>
<feature type="binding site" evidence="6">
    <location>
        <position position="34"/>
    </location>
    <ligand>
        <name>Mg(2+)</name>
        <dbReference type="ChEBI" id="CHEBI:18420"/>
        <label>1</label>
    </ligand>
</feature>
<dbReference type="Pfam" id="PF03372">
    <property type="entry name" value="Exo_endo_phos"/>
    <property type="match status" value="1"/>
</dbReference>
<dbReference type="EC" id="3.1.11.2" evidence="9"/>
<dbReference type="EMBL" id="DYTQ01000037">
    <property type="protein sequence ID" value="HJH23449.1"/>
    <property type="molecule type" value="Genomic_DNA"/>
</dbReference>
<feature type="domain" description="Endonuclease/exonuclease/phosphatase" evidence="8">
    <location>
        <begin position="4"/>
        <end position="250"/>
    </location>
</feature>
<gene>
    <name evidence="9" type="primary">xth</name>
    <name evidence="9" type="ORF">K8U84_02720</name>
</gene>
<feature type="binding site" evidence="6">
    <location>
        <position position="250"/>
    </location>
    <ligand>
        <name>Mg(2+)</name>
        <dbReference type="ChEBI" id="CHEBI:18420"/>
        <label>1</label>
    </ligand>
</feature>
<reference evidence="9" key="1">
    <citation type="journal article" date="2021" name="PeerJ">
        <title>Extensive microbial diversity within the chicken gut microbiome revealed by metagenomics and culture.</title>
        <authorList>
            <person name="Gilroy R."/>
            <person name="Ravi A."/>
            <person name="Getino M."/>
            <person name="Pursley I."/>
            <person name="Horton D.L."/>
            <person name="Alikhan N.F."/>
            <person name="Baker D."/>
            <person name="Gharbi K."/>
            <person name="Hall N."/>
            <person name="Watson M."/>
            <person name="Adriaenssens E.M."/>
            <person name="Foster-Nyarko E."/>
            <person name="Jarju S."/>
            <person name="Secka A."/>
            <person name="Antonio M."/>
            <person name="Oren A."/>
            <person name="Chaudhuri R.R."/>
            <person name="La Ragione R."/>
            <person name="Hildebrand F."/>
            <person name="Pallen M.J."/>
        </authorList>
    </citation>
    <scope>NUCLEOTIDE SEQUENCE</scope>
    <source>
        <strain evidence="9">CHK175-13533</strain>
    </source>
</reference>
<dbReference type="GO" id="GO:0006281">
    <property type="term" value="P:DNA repair"/>
    <property type="evidence" value="ECO:0007669"/>
    <property type="project" value="InterPro"/>
</dbReference>
<dbReference type="SUPFAM" id="SSF56219">
    <property type="entry name" value="DNase I-like"/>
    <property type="match status" value="1"/>
</dbReference>
<dbReference type="PANTHER" id="PTHR43250:SF2">
    <property type="entry name" value="EXODEOXYRIBONUCLEASE III"/>
    <property type="match status" value="1"/>
</dbReference>